<evidence type="ECO:0000256" key="2">
    <source>
        <dbReference type="ARBA" id="ARBA00022729"/>
    </source>
</evidence>
<keyword evidence="10" id="KW-1185">Reference proteome</keyword>
<dbReference type="PROSITE" id="PS51257">
    <property type="entry name" value="PROKAR_LIPOPROTEIN"/>
    <property type="match status" value="1"/>
</dbReference>
<keyword evidence="5 6" id="KW-0449">Lipoprotein</keyword>
<reference evidence="9" key="1">
    <citation type="submission" date="2020-06" db="EMBL/GenBank/DDBJ databases">
        <title>A novel thermopfilic bacterium from Erzurum, Turkey.</title>
        <authorList>
            <person name="Adiguzel A."/>
            <person name="Ay H."/>
            <person name="Baltaci M.O."/>
        </authorList>
    </citation>
    <scope>NUCLEOTIDE SEQUENCE</scope>
    <source>
        <strain evidence="9">P2</strain>
    </source>
</reference>
<comment type="similarity">
    <text evidence="6">Belongs to the nlpA lipoprotein family.</text>
</comment>
<dbReference type="AlphaFoldDB" id="A0A8J8K9C3"/>
<dbReference type="InterPro" id="IPR004872">
    <property type="entry name" value="Lipoprotein_NlpA"/>
</dbReference>
<evidence type="ECO:0000256" key="5">
    <source>
        <dbReference type="ARBA" id="ARBA00023288"/>
    </source>
</evidence>
<keyword evidence="2 8" id="KW-0732">Signal</keyword>
<dbReference type="RefSeq" id="WP_173732158.1">
    <property type="nucleotide sequence ID" value="NZ_JABTTE010000024.1"/>
</dbReference>
<accession>A0A8J8K9C3</accession>
<evidence type="ECO:0000256" key="3">
    <source>
        <dbReference type="ARBA" id="ARBA00023136"/>
    </source>
</evidence>
<dbReference type="Proteomes" id="UP000625804">
    <property type="component" value="Unassembled WGS sequence"/>
</dbReference>
<dbReference type="Gene3D" id="3.40.190.10">
    <property type="entry name" value="Periplasmic binding protein-like II"/>
    <property type="match status" value="2"/>
</dbReference>
<organism evidence="9 10">
    <name type="scientific">Calidifontibacillus erzurumensis</name>
    <dbReference type="NCBI Taxonomy" id="2741433"/>
    <lineage>
        <taxon>Bacteria</taxon>
        <taxon>Bacillati</taxon>
        <taxon>Bacillota</taxon>
        <taxon>Bacilli</taxon>
        <taxon>Bacillales</taxon>
        <taxon>Bacillaceae</taxon>
        <taxon>Calidifontibacillus/Schinkia group</taxon>
        <taxon>Calidifontibacillus</taxon>
    </lineage>
</organism>
<dbReference type="Pfam" id="PF03180">
    <property type="entry name" value="Lipoprotein_9"/>
    <property type="match status" value="1"/>
</dbReference>
<comment type="caution">
    <text evidence="9">The sequence shown here is derived from an EMBL/GenBank/DDBJ whole genome shotgun (WGS) entry which is preliminary data.</text>
</comment>
<feature type="signal peptide" evidence="8">
    <location>
        <begin position="1"/>
        <end position="18"/>
    </location>
</feature>
<sequence>MKKLLLMLTTLFVIFALAACGGGNTQENATEENQEGTTETNETAETIELVVGASNVPHAEILEEAKPLLAEKGIELKIVPFQDYILPNKALNDKELDANYFQHIPYLEQQIKEFGYDFVNAGGIHIEPIGLYSQKYKSVEELPDGAEIIMSNSVADHGRILSMLEEKGLIKLKEGVEKIAATVDDIAENPKNLKFTTDVEPGLLPQVYNQGEGDAVLINANYALDAGLDPANDPIAVESPENNPYVNIIAVRAGDENRPEIKTLVEVLQSEEIANFITETYKGAVIPAGQ</sequence>
<keyword evidence="3" id="KW-0472">Membrane</keyword>
<comment type="subcellular location">
    <subcellularLocation>
        <location evidence="1">Membrane</location>
        <topology evidence="1">Lipid-anchor</topology>
    </subcellularLocation>
</comment>
<evidence type="ECO:0000313" key="10">
    <source>
        <dbReference type="Proteomes" id="UP000625804"/>
    </source>
</evidence>
<dbReference type="EMBL" id="JABTTE010000024">
    <property type="protein sequence ID" value="NSL52956.1"/>
    <property type="molecule type" value="Genomic_DNA"/>
</dbReference>
<evidence type="ECO:0000256" key="7">
    <source>
        <dbReference type="PIRSR" id="PIRSR002854-1"/>
    </source>
</evidence>
<dbReference type="CDD" id="cd13597">
    <property type="entry name" value="PBP2_lipoprotein_Tp32"/>
    <property type="match status" value="1"/>
</dbReference>
<gene>
    <name evidence="9" type="ORF">HR057_14460</name>
</gene>
<dbReference type="PIRSF" id="PIRSF002854">
    <property type="entry name" value="MetQ"/>
    <property type="match status" value="1"/>
</dbReference>
<keyword evidence="4" id="KW-0564">Palmitate</keyword>
<feature type="lipid moiety-binding region" description="S-diacylglycerol cysteine" evidence="7">
    <location>
        <position position="20"/>
    </location>
</feature>
<dbReference type="GO" id="GO:0016020">
    <property type="term" value="C:membrane"/>
    <property type="evidence" value="ECO:0007669"/>
    <property type="project" value="UniProtKB-SubCell"/>
</dbReference>
<name>A0A8J8K9C3_9BACI</name>
<dbReference type="SUPFAM" id="SSF53850">
    <property type="entry name" value="Periplasmic binding protein-like II"/>
    <property type="match status" value="1"/>
</dbReference>
<evidence type="ECO:0000256" key="4">
    <source>
        <dbReference type="ARBA" id="ARBA00023139"/>
    </source>
</evidence>
<evidence type="ECO:0000256" key="6">
    <source>
        <dbReference type="PIRNR" id="PIRNR002854"/>
    </source>
</evidence>
<dbReference type="PANTHER" id="PTHR30429">
    <property type="entry name" value="D-METHIONINE-BINDING LIPOPROTEIN METQ"/>
    <property type="match status" value="1"/>
</dbReference>
<proteinExistence type="inferred from homology"/>
<evidence type="ECO:0000256" key="8">
    <source>
        <dbReference type="SAM" id="SignalP"/>
    </source>
</evidence>
<protein>
    <recommendedName>
        <fullName evidence="6">Lipoprotein</fullName>
    </recommendedName>
</protein>
<feature type="chain" id="PRO_5039651268" description="Lipoprotein" evidence="8">
    <location>
        <begin position="19"/>
        <end position="290"/>
    </location>
</feature>
<evidence type="ECO:0000256" key="1">
    <source>
        <dbReference type="ARBA" id="ARBA00004635"/>
    </source>
</evidence>
<evidence type="ECO:0000313" key="9">
    <source>
        <dbReference type="EMBL" id="NSL52956.1"/>
    </source>
</evidence>
<dbReference type="PANTHER" id="PTHR30429:SF0">
    <property type="entry name" value="METHIONINE-BINDING LIPOPROTEIN METQ"/>
    <property type="match status" value="1"/>
</dbReference>